<evidence type="ECO:0000313" key="2">
    <source>
        <dbReference type="EMBL" id="AKO91994.1"/>
    </source>
</evidence>
<keyword evidence="1" id="KW-0812">Transmembrane</keyword>
<dbReference type="Proteomes" id="UP000036202">
    <property type="component" value="Chromosome"/>
</dbReference>
<evidence type="ECO:0000313" key="3">
    <source>
        <dbReference type="Proteomes" id="UP000036202"/>
    </source>
</evidence>
<sequence length="61" mass="7096">MDGEKVIKAFLTLNGFKSVSLKDKVLWILFYVPFLLVITWILVGQGLYMLLKWMKGKFVSK</sequence>
<keyword evidence="3" id="KW-1185">Reference proteome</keyword>
<feature type="transmembrane region" description="Helical" evidence="1">
    <location>
        <begin position="25"/>
        <end position="51"/>
    </location>
</feature>
<reference evidence="3" key="2">
    <citation type="submission" date="2015-06" db="EMBL/GenBank/DDBJ databases">
        <title>Genome Sequence of Bacillus endophyticus and Analysis of its Companion Mechanism in the Ketogulonigenium vulgare-Bacillus strain Consortium.</title>
        <authorList>
            <person name="Jia N."/>
            <person name="Du J."/>
            <person name="Ding M.-Z."/>
            <person name="Gao F."/>
            <person name="Yuan Y.-J."/>
        </authorList>
    </citation>
    <scope>NUCLEOTIDE SEQUENCE [LARGE SCALE GENOMIC DNA]</scope>
    <source>
        <strain evidence="3">Hbe603</strain>
    </source>
</reference>
<dbReference type="KEGG" id="beo:BEH_07700"/>
<dbReference type="AlphaFoldDB" id="A0A0H4KI71"/>
<keyword evidence="1" id="KW-1133">Transmembrane helix</keyword>
<dbReference type="RefSeq" id="WP_046216955.1">
    <property type="nucleotide sequence ID" value="NZ_CP011974.1"/>
</dbReference>
<accession>A0A0H4KI71</accession>
<name>A0A0H4KI71_9BACI</name>
<protein>
    <submittedName>
        <fullName evidence="2">Uncharacterized protein</fullName>
    </submittedName>
</protein>
<proteinExistence type="predicted"/>
<organism evidence="2 3">
    <name type="scientific">Priestia filamentosa</name>
    <dbReference type="NCBI Taxonomy" id="1402861"/>
    <lineage>
        <taxon>Bacteria</taxon>
        <taxon>Bacillati</taxon>
        <taxon>Bacillota</taxon>
        <taxon>Bacilli</taxon>
        <taxon>Bacillales</taxon>
        <taxon>Bacillaceae</taxon>
        <taxon>Priestia</taxon>
    </lineage>
</organism>
<evidence type="ECO:0000256" key="1">
    <source>
        <dbReference type="SAM" id="Phobius"/>
    </source>
</evidence>
<dbReference type="PATRIC" id="fig|135735.6.peg.1574"/>
<keyword evidence="1" id="KW-0472">Membrane</keyword>
<reference evidence="2 3" key="1">
    <citation type="journal article" date="2015" name="PLoS ONE">
        <title>Genome Sequence of Bacillus endophyticus and Analysis of Its Companion Mechanism in the Ketogulonigenium vulgare-Bacillus Strain Consortium.</title>
        <authorList>
            <person name="Jia N."/>
            <person name="Du J."/>
            <person name="Ding M.Z."/>
            <person name="Gao F."/>
            <person name="Yuan Y.J."/>
        </authorList>
    </citation>
    <scope>NUCLEOTIDE SEQUENCE [LARGE SCALE GENOMIC DNA]</scope>
    <source>
        <strain evidence="2 3">Hbe603</strain>
    </source>
</reference>
<gene>
    <name evidence="2" type="ORF">BEH_07700</name>
</gene>
<dbReference type="EMBL" id="CP011974">
    <property type="protein sequence ID" value="AKO91994.1"/>
    <property type="molecule type" value="Genomic_DNA"/>
</dbReference>